<protein>
    <submittedName>
        <fullName evidence="4">1-acyl-sn-glycerol-3-phosphate acyltransferase</fullName>
    </submittedName>
</protein>
<dbReference type="SMART" id="SM00563">
    <property type="entry name" value="PlsC"/>
    <property type="match status" value="1"/>
</dbReference>
<gene>
    <name evidence="4" type="primary">plsC_1</name>
    <name evidence="4" type="ORF">Val02_25080</name>
</gene>
<dbReference type="PANTHER" id="PTHR10434">
    <property type="entry name" value="1-ACYL-SN-GLYCEROL-3-PHOSPHATE ACYLTRANSFERASE"/>
    <property type="match status" value="1"/>
</dbReference>
<name>A0A8J3YJW7_9ACTN</name>
<organism evidence="4 5">
    <name type="scientific">Virgisporangium aliadipatigenens</name>
    <dbReference type="NCBI Taxonomy" id="741659"/>
    <lineage>
        <taxon>Bacteria</taxon>
        <taxon>Bacillati</taxon>
        <taxon>Actinomycetota</taxon>
        <taxon>Actinomycetes</taxon>
        <taxon>Micromonosporales</taxon>
        <taxon>Micromonosporaceae</taxon>
        <taxon>Virgisporangium</taxon>
    </lineage>
</organism>
<keyword evidence="5" id="KW-1185">Reference proteome</keyword>
<dbReference type="SUPFAM" id="SSF69593">
    <property type="entry name" value="Glycerol-3-phosphate (1)-acyltransferase"/>
    <property type="match status" value="1"/>
</dbReference>
<evidence type="ECO:0000259" key="3">
    <source>
        <dbReference type="SMART" id="SM00563"/>
    </source>
</evidence>
<evidence type="ECO:0000313" key="5">
    <source>
        <dbReference type="Proteomes" id="UP000619260"/>
    </source>
</evidence>
<dbReference type="AlphaFoldDB" id="A0A8J3YJW7"/>
<dbReference type="Proteomes" id="UP000619260">
    <property type="component" value="Unassembled WGS sequence"/>
</dbReference>
<dbReference type="Pfam" id="PF01553">
    <property type="entry name" value="Acyltransferase"/>
    <property type="match status" value="1"/>
</dbReference>
<comment type="caution">
    <text evidence="4">The sequence shown here is derived from an EMBL/GenBank/DDBJ whole genome shotgun (WGS) entry which is preliminary data.</text>
</comment>
<evidence type="ECO:0000256" key="1">
    <source>
        <dbReference type="ARBA" id="ARBA00022679"/>
    </source>
</evidence>
<sequence length="271" mass="28853">MSSPISPRSGEAAIPAQWRPSSLWRALMVAARFAVALVGRLRVTGDIPAQLRGTPVIVASNHIGTFDPIALVAAMRVRRLSPRLLAAAGLFRVPVVGPILRRCGHIPVNRRSASAADALHEAEEALARGALVAMYPEGRIGLDPGGWPERGKTGLARLALKTGATVVPVAQWGAHEVVAYAGPIEMVFSVVRAIFVRPVVRVHFGAPVELADLAADGAHGTAMRATERIMAAIADELVGLRADEPLLPRFVDETRPVSTARSRHEKSRAGR</sequence>
<dbReference type="RefSeq" id="WP_203899134.1">
    <property type="nucleotide sequence ID" value="NZ_BOPF01000007.1"/>
</dbReference>
<feature type="domain" description="Phospholipid/glycerol acyltransferase" evidence="3">
    <location>
        <begin position="56"/>
        <end position="174"/>
    </location>
</feature>
<dbReference type="GO" id="GO:0006654">
    <property type="term" value="P:phosphatidic acid biosynthetic process"/>
    <property type="evidence" value="ECO:0007669"/>
    <property type="project" value="TreeGrafter"/>
</dbReference>
<dbReference type="GO" id="GO:0003841">
    <property type="term" value="F:1-acylglycerol-3-phosphate O-acyltransferase activity"/>
    <property type="evidence" value="ECO:0007669"/>
    <property type="project" value="TreeGrafter"/>
</dbReference>
<accession>A0A8J3YJW7</accession>
<keyword evidence="2 4" id="KW-0012">Acyltransferase</keyword>
<evidence type="ECO:0000256" key="2">
    <source>
        <dbReference type="ARBA" id="ARBA00023315"/>
    </source>
</evidence>
<keyword evidence="1" id="KW-0808">Transferase</keyword>
<dbReference type="EMBL" id="BOPF01000007">
    <property type="protein sequence ID" value="GIJ45622.1"/>
    <property type="molecule type" value="Genomic_DNA"/>
</dbReference>
<dbReference type="CDD" id="cd07989">
    <property type="entry name" value="LPLAT_AGPAT-like"/>
    <property type="match status" value="1"/>
</dbReference>
<proteinExistence type="predicted"/>
<dbReference type="PANTHER" id="PTHR10434:SF11">
    <property type="entry name" value="1-ACYL-SN-GLYCEROL-3-PHOSPHATE ACYLTRANSFERASE"/>
    <property type="match status" value="1"/>
</dbReference>
<reference evidence="4" key="1">
    <citation type="submission" date="2021-01" db="EMBL/GenBank/DDBJ databases">
        <title>Whole genome shotgun sequence of Virgisporangium aliadipatigenens NBRC 105644.</title>
        <authorList>
            <person name="Komaki H."/>
            <person name="Tamura T."/>
        </authorList>
    </citation>
    <scope>NUCLEOTIDE SEQUENCE</scope>
    <source>
        <strain evidence="4">NBRC 105644</strain>
    </source>
</reference>
<evidence type="ECO:0000313" key="4">
    <source>
        <dbReference type="EMBL" id="GIJ45622.1"/>
    </source>
</evidence>
<dbReference type="InterPro" id="IPR002123">
    <property type="entry name" value="Plipid/glycerol_acylTrfase"/>
</dbReference>